<sequence length="327" mass="34852">MKYVIALITCLATAPAFADVAQTVDQHILTGYATFDSAAADLATTARDDCSIQAVQPAWHNTFDAWMQVSHLRFGPVEEAGRSVSIAFWPDTRGAGRRALATLIADGDPVIDTPEGTAQISVAARGLFALEYLLFDAQFADAGPYGCALIRALTADLAVMARETHDAWVTGFADVLRTAGAVGNPAFLTAQEGTQILFTSLITGLEFTADQRLGRPMGSFERPRPKRAESWRAGRSLRNVVLSLEALRDLARHLTQGNAPRTFAAFNKALELAADLDDPTLATVSDSQGRFRIEVLQQSVDAIQTAALTEIGAALGVAPGFNSADGD</sequence>
<dbReference type="EMBL" id="JAFBRM010000007">
    <property type="protein sequence ID" value="MBM1715589.1"/>
    <property type="molecule type" value="Genomic_DNA"/>
</dbReference>
<protein>
    <submittedName>
        <fullName evidence="5">Imelysin family protein</fullName>
    </submittedName>
</protein>
<dbReference type="Pfam" id="PF09375">
    <property type="entry name" value="Peptidase_M75"/>
    <property type="match status" value="1"/>
</dbReference>
<organism evidence="5 6">
    <name type="scientific">Sulfitobacter geojensis</name>
    <dbReference type="NCBI Taxonomy" id="1342299"/>
    <lineage>
        <taxon>Bacteria</taxon>
        <taxon>Pseudomonadati</taxon>
        <taxon>Pseudomonadota</taxon>
        <taxon>Alphaproteobacteria</taxon>
        <taxon>Rhodobacterales</taxon>
        <taxon>Roseobacteraceae</taxon>
        <taxon>Sulfitobacter</taxon>
    </lineage>
</organism>
<evidence type="ECO:0000313" key="6">
    <source>
        <dbReference type="Proteomes" id="UP000732193"/>
    </source>
</evidence>
<feature type="chain" id="PRO_5041931700" evidence="3">
    <location>
        <begin position="19"/>
        <end position="327"/>
    </location>
</feature>
<dbReference type="InterPro" id="IPR034984">
    <property type="entry name" value="Imelysin-like_IPPA"/>
</dbReference>
<evidence type="ECO:0000259" key="4">
    <source>
        <dbReference type="Pfam" id="PF09375"/>
    </source>
</evidence>
<evidence type="ECO:0000313" key="5">
    <source>
        <dbReference type="EMBL" id="MBM1715589.1"/>
    </source>
</evidence>
<name>A0AAE3B7Z3_9RHOB</name>
<dbReference type="CDD" id="cd14659">
    <property type="entry name" value="Imelysin-like_IPPA"/>
    <property type="match status" value="1"/>
</dbReference>
<dbReference type="RefSeq" id="WP_203243353.1">
    <property type="nucleotide sequence ID" value="NZ_JAFBRH010000007.1"/>
</dbReference>
<feature type="signal peptide" evidence="3">
    <location>
        <begin position="1"/>
        <end position="18"/>
    </location>
</feature>
<dbReference type="InterPro" id="IPR018976">
    <property type="entry name" value="Imelysin-like"/>
</dbReference>
<comment type="caution">
    <text evidence="5">The sequence shown here is derived from an EMBL/GenBank/DDBJ whole genome shotgun (WGS) entry which is preliminary data.</text>
</comment>
<feature type="domain" description="Imelysin-like" evidence="4">
    <location>
        <begin position="28"/>
        <end position="304"/>
    </location>
</feature>
<dbReference type="Gene3D" id="1.20.1420.20">
    <property type="entry name" value="M75 peptidase, HXXE motif"/>
    <property type="match status" value="1"/>
</dbReference>
<reference evidence="5 6" key="1">
    <citation type="submission" date="2021-01" db="EMBL/GenBank/DDBJ databases">
        <title>Diatom-associated Roseobacters Show Island Model of Population Structure.</title>
        <authorList>
            <person name="Qu L."/>
            <person name="Feng X."/>
            <person name="Chen Y."/>
            <person name="Li L."/>
            <person name="Wang X."/>
            <person name="Hu Z."/>
            <person name="Wang H."/>
            <person name="Luo H."/>
        </authorList>
    </citation>
    <scope>NUCLEOTIDE SEQUENCE [LARGE SCALE GENOMIC DNA]</scope>
    <source>
        <strain evidence="5 6">TR60-84</strain>
    </source>
</reference>
<evidence type="ECO:0000256" key="2">
    <source>
        <dbReference type="ARBA" id="ARBA00022729"/>
    </source>
</evidence>
<keyword evidence="2 3" id="KW-0732">Signal</keyword>
<evidence type="ECO:0000256" key="3">
    <source>
        <dbReference type="SAM" id="SignalP"/>
    </source>
</evidence>
<comment type="subcellular location">
    <subcellularLocation>
        <location evidence="1">Cell envelope</location>
    </subcellularLocation>
</comment>
<keyword evidence="6" id="KW-1185">Reference proteome</keyword>
<evidence type="ECO:0000256" key="1">
    <source>
        <dbReference type="ARBA" id="ARBA00004196"/>
    </source>
</evidence>
<proteinExistence type="predicted"/>
<dbReference type="InterPro" id="IPR038352">
    <property type="entry name" value="Imelysin_sf"/>
</dbReference>
<dbReference type="AlphaFoldDB" id="A0AAE3B7Z3"/>
<dbReference type="GO" id="GO:0030313">
    <property type="term" value="C:cell envelope"/>
    <property type="evidence" value="ECO:0007669"/>
    <property type="project" value="UniProtKB-SubCell"/>
</dbReference>
<gene>
    <name evidence="5" type="ORF">JQV55_18615</name>
</gene>
<accession>A0AAE3B7Z3</accession>
<dbReference type="Proteomes" id="UP000732193">
    <property type="component" value="Unassembled WGS sequence"/>
</dbReference>